<name>A0A8H7C5Y6_AGABI</name>
<evidence type="ECO:0000313" key="2">
    <source>
        <dbReference type="Proteomes" id="UP000629468"/>
    </source>
</evidence>
<dbReference type="EMBL" id="JABXXO010000011">
    <property type="protein sequence ID" value="KAF7763745.1"/>
    <property type="molecule type" value="Genomic_DNA"/>
</dbReference>
<accession>A0A8H7C5Y6</accession>
<sequence length="505" mass="55792">MRPPVCTVAQRTPIFTTTTMPKDIYRLRRAQLIHYPRATRPLGPITLLPLEILTHVFLSCVQDEDDHSPDVPLVLGQVCSSWRKLVLKLPQLWTHLSINLTARTSLPAASPFTSSSSSSQQPRLSKSPEALANLANLWFERAKNQLLSVTINLTAMNATAVQDVSSSLVRPILSHAKSIQHLSIHASSHTQLAHLFSRSDVEFTNLESLSLSLQHPASSSSSSSPITTFTNAPRLTQVFFDLNGSPPSTSLIHLPWAQLEQFSMSGASLLPADECRLLLSTCTNLRKASVWIDDDYTQSDEKTPTTLLPHLTHLSLSFYGRHEKTINSLLTSFDLPHLRHLHFFSGFITLPFIPPVTSRHLETVSLSGVDVSAAQLENLALVASSLCSLALDLRYCSGEIPAIASVLATDSSSPLVFPYLSKLSIWTRHISPNSASYAQLIRSRSRNPNHTPFCLDVYLARQRHVGSSQFDNILSLFDVCDKATGVVLRIMDVRPDEGISETSFF</sequence>
<dbReference type="InterPro" id="IPR032675">
    <property type="entry name" value="LRR_dom_sf"/>
</dbReference>
<protein>
    <recommendedName>
        <fullName evidence="3">F-box domain-containing protein</fullName>
    </recommendedName>
</protein>
<dbReference type="SUPFAM" id="SSF81383">
    <property type="entry name" value="F-box domain"/>
    <property type="match status" value="1"/>
</dbReference>
<dbReference type="SUPFAM" id="SSF52047">
    <property type="entry name" value="RNI-like"/>
    <property type="match status" value="1"/>
</dbReference>
<gene>
    <name evidence="1" type="ORF">Agabi119p4_8282</name>
</gene>
<evidence type="ECO:0000313" key="1">
    <source>
        <dbReference type="EMBL" id="KAF7763745.1"/>
    </source>
</evidence>
<evidence type="ECO:0008006" key="3">
    <source>
        <dbReference type="Google" id="ProtNLM"/>
    </source>
</evidence>
<dbReference type="Proteomes" id="UP000629468">
    <property type="component" value="Unassembled WGS sequence"/>
</dbReference>
<dbReference type="Gene3D" id="3.80.10.10">
    <property type="entry name" value="Ribonuclease Inhibitor"/>
    <property type="match status" value="1"/>
</dbReference>
<proteinExistence type="predicted"/>
<comment type="caution">
    <text evidence="1">The sequence shown here is derived from an EMBL/GenBank/DDBJ whole genome shotgun (WGS) entry which is preliminary data.</text>
</comment>
<reference evidence="1 2" key="1">
    <citation type="journal article" name="Sci. Rep.">
        <title>Telomere-to-telomere assembled and centromere annotated genomes of the two main subspecies of the button mushroom Agaricus bisporus reveal especially polymorphic chromosome ends.</title>
        <authorList>
            <person name="Sonnenberg A.S.M."/>
            <person name="Sedaghat-Telgerd N."/>
            <person name="Lavrijssen B."/>
            <person name="Ohm R.A."/>
            <person name="Hendrickx P.M."/>
            <person name="Scholtmeijer K."/>
            <person name="Baars J.J.P."/>
            <person name="van Peer A."/>
        </authorList>
    </citation>
    <scope>NUCLEOTIDE SEQUENCE [LARGE SCALE GENOMIC DNA]</scope>
    <source>
        <strain evidence="1 2">H119_p4</strain>
    </source>
</reference>
<dbReference type="AlphaFoldDB" id="A0A8H7C5Y6"/>
<organism evidence="1 2">
    <name type="scientific">Agaricus bisporus var. burnettii</name>
    <dbReference type="NCBI Taxonomy" id="192524"/>
    <lineage>
        <taxon>Eukaryota</taxon>
        <taxon>Fungi</taxon>
        <taxon>Dikarya</taxon>
        <taxon>Basidiomycota</taxon>
        <taxon>Agaricomycotina</taxon>
        <taxon>Agaricomycetes</taxon>
        <taxon>Agaricomycetidae</taxon>
        <taxon>Agaricales</taxon>
        <taxon>Agaricineae</taxon>
        <taxon>Agaricaceae</taxon>
        <taxon>Agaricus</taxon>
    </lineage>
</organism>
<dbReference type="InterPro" id="IPR036047">
    <property type="entry name" value="F-box-like_dom_sf"/>
</dbReference>